<gene>
    <name evidence="1 3 4" type="ORF">SRAE_1000311200</name>
</gene>
<reference evidence="3" key="3">
    <citation type="submission" date="2020-12" db="UniProtKB">
        <authorList>
            <consortium name="WormBaseParasite"/>
        </authorList>
    </citation>
    <scope>IDENTIFICATION</scope>
</reference>
<name>A0A090MX58_STRRB</name>
<dbReference type="WormBase" id="SRAE_1000311200">
    <property type="protein sequence ID" value="SRP07856"/>
    <property type="gene ID" value="WBGene00259729"/>
</dbReference>
<dbReference type="EMBL" id="LN609528">
    <property type="protein sequence ID" value="CEF64859.1"/>
    <property type="molecule type" value="Genomic_DNA"/>
</dbReference>
<dbReference type="GeneID" id="36377224"/>
<evidence type="ECO:0000313" key="2">
    <source>
        <dbReference type="Proteomes" id="UP000035682"/>
    </source>
</evidence>
<protein>
    <submittedName>
        <fullName evidence="1 3">Uncharacterized protein</fullName>
    </submittedName>
</protein>
<reference evidence="2" key="2">
    <citation type="submission" date="2014-09" db="EMBL/GenBank/DDBJ databases">
        <authorList>
            <person name="Martin A.A."/>
        </authorList>
    </citation>
    <scope>NUCLEOTIDE SEQUENCE</scope>
    <source>
        <strain evidence="2">ED321</strain>
    </source>
</reference>
<dbReference type="AlphaFoldDB" id="A0A090MX58"/>
<proteinExistence type="predicted"/>
<keyword evidence="2" id="KW-1185">Reference proteome</keyword>
<dbReference type="SUPFAM" id="SSF52047">
    <property type="entry name" value="RNI-like"/>
    <property type="match status" value="1"/>
</dbReference>
<dbReference type="RefSeq" id="XP_024504060.1">
    <property type="nucleotide sequence ID" value="XM_024650266.1"/>
</dbReference>
<sequence>MNGRLIFDEKIEDLEVVIESNEIKNILNSFLSKTKNVIKVTNNGDVDKDSMNSERFSVDKPLEKYITTAIERNTNILKYLMKSLPNPKDRKNIEVVSKKFYSFSNDPISYVPLSKSEKISKQFINEESGSYQLIISGGEVIINILETLQPKDQSFDVLRRILKKYIPIMESLYFMITTPNYYKIFENLNCFDRIKTVKIDINSLQKSGTRIFKECPSLKPVNIYIKDLSLLNNREICDCIEYQFPSSVKNFYFESNPEILEWLLSKVSFYDYGYFDNFFMSKYSFIKLMDSNVKSNFLEIIKYFKRISYYNGDFYASPFDKNVGEVLSKYNIKTFANVYFSKNNIIKNFLDCPNKLKEFDEIRGNILRKRNCRILGNKGIYSSINKLIISDIIEARKFHPFSIYELQFLIYDIEKMKKLDHLEIDLHLFKSFPDFKKFFCAIKSQIKYLKIGKCSTIMSYYFPEIKRYCGKLMYLYLEDVGPYTTVTIKNILTTIKNLKGLKIKFNDFYNFKYILESLEKKDGVESVLDWPKIDFLNIICPFPDNENYEKIRQIEYNTPRKTGKFMLKEIVHNGKICCQIIVQRSTKLYDQFEEIFDTYF</sequence>
<evidence type="ECO:0000313" key="1">
    <source>
        <dbReference type="EMBL" id="CEF64859.1"/>
    </source>
</evidence>
<evidence type="ECO:0000313" key="3">
    <source>
        <dbReference type="WBParaSite" id="SRAE_1000311200.1"/>
    </source>
</evidence>
<evidence type="ECO:0000313" key="4">
    <source>
        <dbReference type="WormBase" id="SRAE_1000311200"/>
    </source>
</evidence>
<dbReference type="WBParaSite" id="SRAE_1000311200.1">
    <property type="protein sequence ID" value="SRAE_1000311200.1"/>
    <property type="gene ID" value="WBGene00259729"/>
</dbReference>
<reference evidence="1" key="1">
    <citation type="submission" date="2014-09" db="EMBL/GenBank/DDBJ databases">
        <authorList>
            <person name="Aslett A.Martin."/>
        </authorList>
    </citation>
    <scope>NUCLEOTIDE SEQUENCE</scope>
    <source>
        <strain evidence="1">ED321 Heterogonic</strain>
    </source>
</reference>
<dbReference type="Proteomes" id="UP000035682">
    <property type="component" value="Unplaced"/>
</dbReference>
<organism evidence="1">
    <name type="scientific">Strongyloides ratti</name>
    <name type="common">Parasitic roundworm</name>
    <dbReference type="NCBI Taxonomy" id="34506"/>
    <lineage>
        <taxon>Eukaryota</taxon>
        <taxon>Metazoa</taxon>
        <taxon>Ecdysozoa</taxon>
        <taxon>Nematoda</taxon>
        <taxon>Chromadorea</taxon>
        <taxon>Rhabditida</taxon>
        <taxon>Tylenchina</taxon>
        <taxon>Panagrolaimomorpha</taxon>
        <taxon>Strongyloidoidea</taxon>
        <taxon>Strongyloididae</taxon>
        <taxon>Strongyloides</taxon>
    </lineage>
</organism>
<accession>A0A090MX58</accession>
<dbReference type="CTD" id="36377224"/>